<dbReference type="Gene3D" id="1.10.443.10">
    <property type="entry name" value="Intergrase catalytic core"/>
    <property type="match status" value="1"/>
</dbReference>
<feature type="transmembrane region" description="Helical" evidence="14">
    <location>
        <begin position="208"/>
        <end position="230"/>
    </location>
</feature>
<keyword evidence="5" id="KW-0276">Fatty acid metabolism</keyword>
<evidence type="ECO:0000256" key="1">
    <source>
        <dbReference type="ARBA" id="ARBA00004141"/>
    </source>
</evidence>
<feature type="region of interest" description="Disordered" evidence="13">
    <location>
        <begin position="29"/>
        <end position="52"/>
    </location>
</feature>
<reference evidence="15 16" key="1">
    <citation type="submission" date="2016-02" db="EMBL/GenBank/DDBJ databases">
        <title>Genome analysis of coral dinoflagellate symbionts highlights evolutionary adaptations to a symbiotic lifestyle.</title>
        <authorList>
            <person name="Aranda M."/>
            <person name="Li Y."/>
            <person name="Liew Y.J."/>
            <person name="Baumgarten S."/>
            <person name="Simakov O."/>
            <person name="Wilson M."/>
            <person name="Piel J."/>
            <person name="Ashoor H."/>
            <person name="Bougouffa S."/>
            <person name="Bajic V.B."/>
            <person name="Ryu T."/>
            <person name="Ravasi T."/>
            <person name="Bayer T."/>
            <person name="Micklem G."/>
            <person name="Kim H."/>
            <person name="Bhak J."/>
            <person name="Lajeunesse T.C."/>
            <person name="Voolstra C.R."/>
        </authorList>
    </citation>
    <scope>NUCLEOTIDE SEQUENCE [LARGE SCALE GENOMIC DNA]</scope>
    <source>
        <strain evidence="15 16">CCMP2467</strain>
    </source>
</reference>
<keyword evidence="3 12" id="KW-0444">Lipid biosynthesis</keyword>
<evidence type="ECO:0000256" key="7">
    <source>
        <dbReference type="ARBA" id="ARBA00023002"/>
    </source>
</evidence>
<dbReference type="GO" id="GO:0004768">
    <property type="term" value="F:stearoyl-CoA 9-desaturase activity"/>
    <property type="evidence" value="ECO:0007669"/>
    <property type="project" value="TreeGrafter"/>
</dbReference>
<keyword evidence="8" id="KW-0443">Lipid metabolism</keyword>
<dbReference type="GO" id="GO:0006636">
    <property type="term" value="P:unsaturated fatty acid biosynthetic process"/>
    <property type="evidence" value="ECO:0007669"/>
    <property type="project" value="TreeGrafter"/>
</dbReference>
<keyword evidence="7 12" id="KW-0560">Oxidoreductase</keyword>
<dbReference type="GO" id="GO:0006310">
    <property type="term" value="P:DNA recombination"/>
    <property type="evidence" value="ECO:0007669"/>
    <property type="project" value="UniProtKB-KW"/>
</dbReference>
<evidence type="ECO:0000256" key="11">
    <source>
        <dbReference type="ARBA" id="ARBA00023172"/>
    </source>
</evidence>
<dbReference type="EMBL" id="LSRX01000152">
    <property type="protein sequence ID" value="OLQ06783.1"/>
    <property type="molecule type" value="Genomic_DNA"/>
</dbReference>
<comment type="similarity">
    <text evidence="2 12">Belongs to the fatty acid desaturase type 1 family.</text>
</comment>
<dbReference type="GO" id="GO:0005789">
    <property type="term" value="C:endoplasmic reticulum membrane"/>
    <property type="evidence" value="ECO:0007669"/>
    <property type="project" value="TreeGrafter"/>
</dbReference>
<keyword evidence="4 12" id="KW-0812">Transmembrane</keyword>
<dbReference type="PANTHER" id="PTHR11351:SF31">
    <property type="entry name" value="DESATURASE 1, ISOFORM A-RELATED"/>
    <property type="match status" value="1"/>
</dbReference>
<dbReference type="InterPro" id="IPR015876">
    <property type="entry name" value="Acyl-CoA_DS"/>
</dbReference>
<feature type="region of interest" description="Disordered" evidence="13">
    <location>
        <begin position="352"/>
        <end position="393"/>
    </location>
</feature>
<evidence type="ECO:0000256" key="5">
    <source>
        <dbReference type="ARBA" id="ARBA00022832"/>
    </source>
</evidence>
<evidence type="ECO:0000256" key="6">
    <source>
        <dbReference type="ARBA" id="ARBA00022989"/>
    </source>
</evidence>
<sequence>MNGLPGVKAFLLSSAVLPVTPGEEEFEPLGQDCEWLGPSSHNTEAPQQRPERLQWLRSVFQKLITKSHQKQVLARSSGDQGAQASPMRRSGARKPAGKRPADAAGDAPPKEQSGLRRSRSMGSRSELANMVEQLSETSGSGSVRMLTRAGLCLAMGVVLVAGYHTPVWLVPFGIVFEGVSLAWFYLIQKDCEKGHFFPSPALNTLVSYLLRWELHMAVAIMLTATQIWSFGALLKFWMLPFLVMQATLATTTNSEEDGTKKQRQPGSIRKSPSMTSLELLFPELESTASQVSDLLDIAQHADQSSVFRRQVSGDQEDEEDWQFGVALHQIPMYQLQRLSKNLSKELQRARSGSFGSNTDLAGLANQPQSGSEENLQRLREASKAKSKKRSSKKKTPLEQVLNIIGWPARYLFREMWLWTERDLTLYAVVSLFLVEVYVGTQYFAWSPVCLLYPILSSSSGSRKAQELQDELVMIFAPEYRFWRRVNIPVAIQVLVCHNMTIYLLIVLLISPGQRDLYVGKTPCWQTFVWAFLLLVLSIVGMVGTNLVWAVGSIRPSIPQKVALMICQSLANQGSIFRWSRDQRCHLKNKGTDADPFDPQRGLAYRYIGWSLMHKTPKMIEATRSVDVHDLLLDQVVMFQADVDAWWNLSFSHAIPAFATLLWGEELFLGWVIAGCARSVLALHINLILLRFQPLWCPQKVMVSASGAEEEEDLMARKTFTRQVSEQTRRKGTEHQPALLRSAGALQLNASGSPPGFYRTFSDFKAPVAAVPRDRSALVLCTPVFRRPGGFLLALPTGSVPPNLLSAGAEPDAQGMHGPSTTLEVPAAEEDEVGGERLLDGESLSVLLVDLDESAAAYLEPYDQDAGVQVVPFDPVHPDRFPDVTTLLQLTRAWCRSMVHERASFYTAAEEDGEMHQAPLEEAPAKGAKPKRVTTAQLQGQLASLLEVMPRLTGQLEQLTTRQQALEDQFASRPAFAAASAPAVPPDLPLQRPFVFPRPKGGRDAAPSVFGPPPRGRPAPNDPPPSGGLTAQPVPEAPAALMDTEVGAALTQQSQALTMLVSHFIAQASEGSGDFGIGTPGASALSSKGSAKREKLLAELASHSGAFMVAVAQSGFKRMNPTSPPPRSLEDLRATPAPFKFTEYVERYGGYQSQRDLGLIQFMLSQIADLLLSGEVEGTLDLISLMLVAVEQAAQDHGKWDVAYVLSLFPDPPGQVFTNKGASQNPRLKAWAPLCPAPWATTALAYLKEADAIMARRSEATGSTAAAPKKDPFLGIPGFTFAPDLGGFVHFESLRRPPNSSQRKALDYLERLVKACGAVESVHVPFASRRSAQLIARLSEISDQMTRLGPVSDPYGPAFPGVSPAPSERRAALSPYQSLCADRLKLSGKANWDPTPYLEDSLYLAFREPQSLLLPQVPVPSSGDIPSPCLTPAAELEKVARLWDRNGLLVLCTDGPPRERPYEGIKLFNAAKSATTDRQIADRRGRNWVEGTIAGPSRELPTGVALSCLCVRPAEQTLSICVTDRKDYYHQLMVPPRRSLRNVLVPPVATTKLRDTQAFRDLVDGGARADSLPESLYLGFKAVLQGDALGVEFACSAHSNLLAQHGLLSQDSRLLGSAPAPVGGPDDLIEGLCIDDYYAISVRKASRATQGTPKGKPERRAPSQGPDLSSSGSLPARAHRIPVQRRGLAVELGSEAGGAALVSPGLSQAERCFLKAKEVYRQENIYGSDEKDAVGLELGTCTGAELDSSPYTRSLGLALLGPPREKRIALAAITLETARLTRTTDHLHLSLLGGWTSALLYRRPLMSVLSTSYSLVDASKVRPEHARPLDLPRPVANELVLLAALSHVIVTDISAPWCEELFATDSSEEKGEALTLLCRNRPTGVGEGAAKVAQEVSRSPASHVPPAYLSGKLPLACLAFLSPSLAPSQAPDTLGTSRESYLGAVFAASIALRGSSLGSCFLGTEGLESPLLNELAVVLPWATVKVDLSPGQALATWASLLLPLRLNVAKCSLQKGRSPSSALARGLRRQAAVAVAFGLFPQVPFCPTRLTPADHPSRGAEIPPPGEGFLSEDWTWPQIRSLSALPRLRRWAATWVRFALVLSSYRPCVDGCYRGQHRSYRTFVPSPLDFDATLGFPGEGPPGHSSSSVAALLWLSFVWLQGWFVQGASPPPSHGLPLRTSGDLSRAERRQHLELPQGRAVEPKTRQRREVLWQAFLEWLDANGVERGIFLHTDGLIDIDTINAILARYGRALYQAGKPYSHFSETLNSFASRVPKLRRLLQPAWDVCFAWRKAEPSEHHAAMPWQVLFSLVSVSLLWGWPLVGAALALAWGGLLRIGEVITAKRSDLTLPKDIDFAVNFALLSIGEPKTRFRAARHQSVKVDHPDILEVLDLCYGRLSPSSRLWPFSGQTLRSRFRHLCGALRLPSSPSAGRPHLELASLRAGGASWMMLVSEDAERIRRRGRWLNSRVMEIYVQEVTALQFMPVQTDETKSRIRVALESYKQVLQTVSFFSGIGVPPQHWFFLYSAGMRA</sequence>
<evidence type="ECO:0000313" key="15">
    <source>
        <dbReference type="EMBL" id="OLQ06783.1"/>
    </source>
</evidence>
<protein>
    <submittedName>
        <fullName evidence="15">Delta(9)-fatty-acid desaturase fat-7</fullName>
    </submittedName>
</protein>
<evidence type="ECO:0000256" key="8">
    <source>
        <dbReference type="ARBA" id="ARBA00023098"/>
    </source>
</evidence>
<comment type="cofactor">
    <cofactor evidence="12">
        <name>Fe(2+)</name>
        <dbReference type="ChEBI" id="CHEBI:29033"/>
    </cofactor>
</comment>
<feature type="region of interest" description="Disordered" evidence="13">
    <location>
        <begin position="70"/>
        <end position="123"/>
    </location>
</feature>
<gene>
    <name evidence="15" type="primary">fat-7</name>
    <name evidence="15" type="ORF">AK812_SmicGene9912</name>
</gene>
<evidence type="ECO:0000256" key="4">
    <source>
        <dbReference type="ARBA" id="ARBA00022692"/>
    </source>
</evidence>
<feature type="transmembrane region" description="Helical" evidence="14">
    <location>
        <begin position="489"/>
        <end position="509"/>
    </location>
</feature>
<proteinExistence type="inferred from homology"/>
<dbReference type="InterPro" id="IPR011010">
    <property type="entry name" value="DNA_brk_join_enz"/>
</dbReference>
<dbReference type="GO" id="GO:0005506">
    <property type="term" value="F:iron ion binding"/>
    <property type="evidence" value="ECO:0007669"/>
    <property type="project" value="TreeGrafter"/>
</dbReference>
<keyword evidence="16" id="KW-1185">Reference proteome</keyword>
<dbReference type="Proteomes" id="UP000186817">
    <property type="component" value="Unassembled WGS sequence"/>
</dbReference>
<feature type="transmembrane region" description="Helical" evidence="14">
    <location>
        <begin position="529"/>
        <end position="550"/>
    </location>
</feature>
<evidence type="ECO:0000256" key="9">
    <source>
        <dbReference type="ARBA" id="ARBA00023136"/>
    </source>
</evidence>
<dbReference type="InterPro" id="IPR013762">
    <property type="entry name" value="Integrase-like_cat_sf"/>
</dbReference>
<feature type="region of interest" description="Disordered" evidence="13">
    <location>
        <begin position="995"/>
        <end position="1033"/>
    </location>
</feature>
<comment type="domain">
    <text evidence="12">The histidine box domains are involved in binding the catalytic metal ions.</text>
</comment>
<dbReference type="PRINTS" id="PR00075">
    <property type="entry name" value="FACDDSATRASE"/>
</dbReference>
<comment type="subcellular location">
    <subcellularLocation>
        <location evidence="1">Membrane</location>
        <topology evidence="1">Multi-pass membrane protein</topology>
    </subcellularLocation>
</comment>
<evidence type="ECO:0000256" key="14">
    <source>
        <dbReference type="SAM" id="Phobius"/>
    </source>
</evidence>
<feature type="compositionally biased region" description="Basic residues" evidence="13">
    <location>
        <begin position="384"/>
        <end position="393"/>
    </location>
</feature>
<dbReference type="GO" id="GO:0015074">
    <property type="term" value="P:DNA integration"/>
    <property type="evidence" value="ECO:0007669"/>
    <property type="project" value="InterPro"/>
</dbReference>
<feature type="region of interest" description="Disordered" evidence="13">
    <location>
        <begin position="1645"/>
        <end position="1675"/>
    </location>
</feature>
<feature type="compositionally biased region" description="Polar residues" evidence="13">
    <location>
        <begin position="353"/>
        <end position="373"/>
    </location>
</feature>
<dbReference type="SUPFAM" id="SSF56349">
    <property type="entry name" value="DNA breaking-rejoining enzymes"/>
    <property type="match status" value="1"/>
</dbReference>
<comment type="caution">
    <text evidence="15">The sequence shown here is derived from an EMBL/GenBank/DDBJ whole genome shotgun (WGS) entry which is preliminary data.</text>
</comment>
<feature type="transmembrane region" description="Helical" evidence="14">
    <location>
        <begin position="424"/>
        <end position="455"/>
    </location>
</feature>
<keyword evidence="6 14" id="KW-1133">Transmembrane helix</keyword>
<evidence type="ECO:0000256" key="3">
    <source>
        <dbReference type="ARBA" id="ARBA00022516"/>
    </source>
</evidence>
<name>A0A1Q9EH68_SYMMI</name>
<dbReference type="OrthoDB" id="1533126at2759"/>
<evidence type="ECO:0000256" key="2">
    <source>
        <dbReference type="ARBA" id="ARBA00009295"/>
    </source>
</evidence>
<evidence type="ECO:0000256" key="10">
    <source>
        <dbReference type="ARBA" id="ARBA00023160"/>
    </source>
</evidence>
<evidence type="ECO:0000256" key="12">
    <source>
        <dbReference type="RuleBase" id="RU000581"/>
    </source>
</evidence>
<dbReference type="GO" id="GO:0003677">
    <property type="term" value="F:DNA binding"/>
    <property type="evidence" value="ECO:0007669"/>
    <property type="project" value="InterPro"/>
</dbReference>
<evidence type="ECO:0000313" key="16">
    <source>
        <dbReference type="Proteomes" id="UP000186817"/>
    </source>
</evidence>
<organism evidence="15 16">
    <name type="scientific">Symbiodinium microadriaticum</name>
    <name type="common">Dinoflagellate</name>
    <name type="synonym">Zooxanthella microadriatica</name>
    <dbReference type="NCBI Taxonomy" id="2951"/>
    <lineage>
        <taxon>Eukaryota</taxon>
        <taxon>Sar</taxon>
        <taxon>Alveolata</taxon>
        <taxon>Dinophyceae</taxon>
        <taxon>Suessiales</taxon>
        <taxon>Symbiodiniaceae</taxon>
        <taxon>Symbiodinium</taxon>
    </lineage>
</organism>
<dbReference type="PANTHER" id="PTHR11351">
    <property type="entry name" value="ACYL-COA DESATURASE"/>
    <property type="match status" value="1"/>
</dbReference>
<feature type="compositionally biased region" description="Basic and acidic residues" evidence="13">
    <location>
        <begin position="374"/>
        <end position="383"/>
    </location>
</feature>
<evidence type="ECO:0000256" key="13">
    <source>
        <dbReference type="SAM" id="MobiDB-lite"/>
    </source>
</evidence>
<keyword evidence="10 12" id="KW-0275">Fatty acid biosynthesis</keyword>
<keyword evidence="9 14" id="KW-0472">Membrane</keyword>
<accession>A0A1Q9EH68</accession>
<keyword evidence="11" id="KW-0233">DNA recombination</keyword>
<feature type="compositionally biased region" description="Pro residues" evidence="13">
    <location>
        <begin position="1009"/>
        <end position="1025"/>
    </location>
</feature>